<dbReference type="GO" id="GO:0044718">
    <property type="term" value="P:siderophore transmembrane transport"/>
    <property type="evidence" value="ECO:0007669"/>
    <property type="project" value="TreeGrafter"/>
</dbReference>
<evidence type="ECO:0008006" key="15">
    <source>
        <dbReference type="Google" id="ProtNLM"/>
    </source>
</evidence>
<dbReference type="EMBL" id="MQWD01000001">
    <property type="protein sequence ID" value="PAP75791.1"/>
    <property type="molecule type" value="Genomic_DNA"/>
</dbReference>
<dbReference type="PANTHER" id="PTHR30069:SF40">
    <property type="entry name" value="TONB-DEPENDENT RECEPTOR NMB0964-RELATED"/>
    <property type="match status" value="1"/>
</dbReference>
<keyword evidence="14" id="KW-1185">Reference proteome</keyword>
<dbReference type="InterPro" id="IPR037066">
    <property type="entry name" value="Plug_dom_sf"/>
</dbReference>
<dbReference type="InterPro" id="IPR012910">
    <property type="entry name" value="Plug_dom"/>
</dbReference>
<evidence type="ECO:0000313" key="14">
    <source>
        <dbReference type="Proteomes" id="UP000216339"/>
    </source>
</evidence>
<dbReference type="InterPro" id="IPR036942">
    <property type="entry name" value="Beta-barrel_TonB_sf"/>
</dbReference>
<evidence type="ECO:0000256" key="4">
    <source>
        <dbReference type="ARBA" id="ARBA00022692"/>
    </source>
</evidence>
<evidence type="ECO:0000259" key="11">
    <source>
        <dbReference type="Pfam" id="PF00593"/>
    </source>
</evidence>
<dbReference type="Pfam" id="PF13715">
    <property type="entry name" value="CarbopepD_reg_2"/>
    <property type="match status" value="1"/>
</dbReference>
<comment type="caution">
    <text evidence="13">The sequence shown here is derived from an EMBL/GenBank/DDBJ whole genome shotgun (WGS) entry which is preliminary data.</text>
</comment>
<keyword evidence="2 8" id="KW-0813">Transport</keyword>
<keyword evidence="7 8" id="KW-0998">Cell outer membrane</keyword>
<dbReference type="PROSITE" id="PS52016">
    <property type="entry name" value="TONB_DEPENDENT_REC_3"/>
    <property type="match status" value="1"/>
</dbReference>
<keyword evidence="6 8" id="KW-0472">Membrane</keyword>
<dbReference type="InterPro" id="IPR008969">
    <property type="entry name" value="CarboxyPept-like_regulatory"/>
</dbReference>
<evidence type="ECO:0000313" key="13">
    <source>
        <dbReference type="EMBL" id="PAP75791.1"/>
    </source>
</evidence>
<evidence type="ECO:0000256" key="3">
    <source>
        <dbReference type="ARBA" id="ARBA00022452"/>
    </source>
</evidence>
<feature type="domain" description="TonB-dependent receptor plug" evidence="12">
    <location>
        <begin position="122"/>
        <end position="222"/>
    </location>
</feature>
<dbReference type="AlphaFoldDB" id="A0A271IX20"/>
<accession>A0A271IX20</accession>
<dbReference type="GO" id="GO:0015344">
    <property type="term" value="F:siderophore uptake transmembrane transporter activity"/>
    <property type="evidence" value="ECO:0007669"/>
    <property type="project" value="TreeGrafter"/>
</dbReference>
<evidence type="ECO:0000256" key="2">
    <source>
        <dbReference type="ARBA" id="ARBA00022448"/>
    </source>
</evidence>
<name>A0A271IX20_9BACT</name>
<dbReference type="RefSeq" id="WP_095509435.1">
    <property type="nucleotide sequence ID" value="NZ_MQWD01000001.1"/>
</dbReference>
<keyword evidence="10" id="KW-0732">Signal</keyword>
<feature type="signal peptide" evidence="10">
    <location>
        <begin position="1"/>
        <end position="21"/>
    </location>
</feature>
<reference evidence="13 14" key="1">
    <citation type="submission" date="2016-11" db="EMBL/GenBank/DDBJ databases">
        <title>Study of marine rhodopsin-containing bacteria.</title>
        <authorList>
            <person name="Yoshizawa S."/>
            <person name="Kumagai Y."/>
            <person name="Kogure K."/>
        </authorList>
    </citation>
    <scope>NUCLEOTIDE SEQUENCE [LARGE SCALE GENOMIC DNA]</scope>
    <source>
        <strain evidence="13 14">SAORIC-28</strain>
    </source>
</reference>
<feature type="domain" description="TonB-dependent receptor-like beta-barrel" evidence="11">
    <location>
        <begin position="344"/>
        <end position="742"/>
    </location>
</feature>
<evidence type="ECO:0000256" key="9">
    <source>
        <dbReference type="RuleBase" id="RU003357"/>
    </source>
</evidence>
<dbReference type="Gene3D" id="2.40.170.20">
    <property type="entry name" value="TonB-dependent receptor, beta-barrel domain"/>
    <property type="match status" value="1"/>
</dbReference>
<organism evidence="13 14">
    <name type="scientific">Rubrivirga marina</name>
    <dbReference type="NCBI Taxonomy" id="1196024"/>
    <lineage>
        <taxon>Bacteria</taxon>
        <taxon>Pseudomonadati</taxon>
        <taxon>Rhodothermota</taxon>
        <taxon>Rhodothermia</taxon>
        <taxon>Rhodothermales</taxon>
        <taxon>Rubricoccaceae</taxon>
        <taxon>Rubrivirga</taxon>
    </lineage>
</organism>
<evidence type="ECO:0000256" key="10">
    <source>
        <dbReference type="SAM" id="SignalP"/>
    </source>
</evidence>
<comment type="similarity">
    <text evidence="8 9">Belongs to the TonB-dependent receptor family.</text>
</comment>
<keyword evidence="3 8" id="KW-1134">Transmembrane beta strand</keyword>
<evidence type="ECO:0000259" key="12">
    <source>
        <dbReference type="Pfam" id="PF07715"/>
    </source>
</evidence>
<dbReference type="OrthoDB" id="9795928at2"/>
<sequence length="774" mass="83024">MTSPRFLLAVALALLGGAVSAQSLSGRVTDAATGDPLPGAAVRLPTLDRAAATDADGRFSIPDLPSDTATVVVSFVGYEPFRDVIGVPRTVPLDVRLAPAEDVLDEVEVTADEAQERLGRDTRAVDVLDAEDLEELRGASLGETLARLNGVTSLSTGPTIQKPVVRGLHSDRVLILENGVRQEGQQWGGEHAPEIDPFAAGRIEVVKGAAGVEYGAGAIGGVVRIDDPDLVFEPGVGGDLSLQAFSNSGQGAGSAVVEGASEALPGFAWRLQGSVRRAGDARTPDVVIRNSAFAEAAGHLTLGYRRGPLEVDGHLRRYTTELGIYKGSHFGNLRNLEEIIARGGPDPAWDYQFSYEIEAPKQAVTHDVASLHAHTTFGDGHHVDAQYAVQNNRRQEFDAHGRFEETPGEAPSFDLSLLTQSVDLKVEPNVSDRARLTVGLQARTQLNENGETGFLVPNFRAYDGGLFAHGSFAATGRLTLDAGLRLDARTQRAFPRDVETRGFADVRRTFVGGAAVLGGLYSLGEHWSIAGNVGSAWRPPNVSELYSFGVHHGTAQFEIGDPDLGVERSLDVNATLRHESEHVSAEVAGYVNHVFDYVYALEQPDPTVTIRGTFPTYAYTHTDARLAGVDAQVEIRPLDWLDLGARASVLRADNLDLGGPLYGVPSDRFGGHVRVEPGRALGLDGLFAEADVQHVTRQDRVQPGAYLAAPYPPGYTLVGLRLGGTVDWVGAPFRVQLGVQNLFDVRYRDALGRFRYFVDEPGRNVTLRVAVPLG</sequence>
<dbReference type="GO" id="GO:0009279">
    <property type="term" value="C:cell outer membrane"/>
    <property type="evidence" value="ECO:0007669"/>
    <property type="project" value="UniProtKB-SubCell"/>
</dbReference>
<dbReference type="Pfam" id="PF07715">
    <property type="entry name" value="Plug"/>
    <property type="match status" value="1"/>
</dbReference>
<evidence type="ECO:0000256" key="5">
    <source>
        <dbReference type="ARBA" id="ARBA00023077"/>
    </source>
</evidence>
<keyword evidence="4 8" id="KW-0812">Transmembrane</keyword>
<dbReference type="Proteomes" id="UP000216339">
    <property type="component" value="Unassembled WGS sequence"/>
</dbReference>
<dbReference type="SUPFAM" id="SSF56935">
    <property type="entry name" value="Porins"/>
    <property type="match status" value="1"/>
</dbReference>
<dbReference type="Gene3D" id="2.60.40.1120">
    <property type="entry name" value="Carboxypeptidase-like, regulatory domain"/>
    <property type="match status" value="1"/>
</dbReference>
<evidence type="ECO:0000256" key="6">
    <source>
        <dbReference type="ARBA" id="ARBA00023136"/>
    </source>
</evidence>
<dbReference type="InterPro" id="IPR000531">
    <property type="entry name" value="Beta-barrel_TonB"/>
</dbReference>
<gene>
    <name evidence="13" type="ORF">BSZ37_04715</name>
</gene>
<feature type="chain" id="PRO_5012470491" description="TonB-dependent receptor" evidence="10">
    <location>
        <begin position="22"/>
        <end position="774"/>
    </location>
</feature>
<protein>
    <recommendedName>
        <fullName evidence="15">TonB-dependent receptor</fullName>
    </recommendedName>
</protein>
<dbReference type="SUPFAM" id="SSF49464">
    <property type="entry name" value="Carboxypeptidase regulatory domain-like"/>
    <property type="match status" value="1"/>
</dbReference>
<dbReference type="InterPro" id="IPR039426">
    <property type="entry name" value="TonB-dep_rcpt-like"/>
</dbReference>
<proteinExistence type="inferred from homology"/>
<dbReference type="Gene3D" id="2.170.130.10">
    <property type="entry name" value="TonB-dependent receptor, plug domain"/>
    <property type="match status" value="1"/>
</dbReference>
<dbReference type="PANTHER" id="PTHR30069">
    <property type="entry name" value="TONB-DEPENDENT OUTER MEMBRANE RECEPTOR"/>
    <property type="match status" value="1"/>
</dbReference>
<evidence type="ECO:0000256" key="7">
    <source>
        <dbReference type="ARBA" id="ARBA00023237"/>
    </source>
</evidence>
<evidence type="ECO:0000256" key="1">
    <source>
        <dbReference type="ARBA" id="ARBA00004571"/>
    </source>
</evidence>
<dbReference type="Pfam" id="PF00593">
    <property type="entry name" value="TonB_dep_Rec_b-barrel"/>
    <property type="match status" value="1"/>
</dbReference>
<comment type="subcellular location">
    <subcellularLocation>
        <location evidence="1 8">Cell outer membrane</location>
        <topology evidence="1 8">Multi-pass membrane protein</topology>
    </subcellularLocation>
</comment>
<evidence type="ECO:0000256" key="8">
    <source>
        <dbReference type="PROSITE-ProRule" id="PRU01360"/>
    </source>
</evidence>
<keyword evidence="5 9" id="KW-0798">TonB box</keyword>